<dbReference type="NCBIfam" id="NF033928">
    <property type="entry name" value="alph_xenorhab_A"/>
    <property type="match status" value="1"/>
</dbReference>
<dbReference type="AlphaFoldDB" id="A0A423KKM6"/>
<dbReference type="OrthoDB" id="9255865at2"/>
<dbReference type="RefSeq" id="WP_123406662.1">
    <property type="nucleotide sequence ID" value="NZ_MOBP01000008.1"/>
</dbReference>
<evidence type="ECO:0000313" key="2">
    <source>
        <dbReference type="Proteomes" id="UP000283627"/>
    </source>
</evidence>
<name>A0A423KKM6_9PSED</name>
<proteinExistence type="predicted"/>
<sequence>MATPISTPSTFAPPAGLVVDNPTAGSPPLFCLFTQDWITMQGFIAQATTLPIATGDFTSKYGTFADQAEVQGCLSAMTAIQGLSTTFGDPTALVTELANNPAILQTDVAPTQLYVHIVWFATKLYQTATTFNQTLGQLLTILNSVPASELQATLATILTGPGGLQSSAASMVTLANDLIQDLAKFNLQLSPSISTMTTYTASSSQFYSDVVAAVGTDAADVATFQDEADKAYKLWRDLTISAVTTSVGVMVLSGGMAWPASAILAGVLGDQAKKARDAYDKACSERDAAASDKQKKMTLQSDLSAFNTKMGPTNTAAQSFLADLQKVSGVWTAIGSNLDYIAKNFTPAQFENLPAWRDAMLLDSATQDWQTIAAKANEYTANSLVTYQIVPFGSPLPPDTTPAGQS</sequence>
<comment type="caution">
    <text evidence="1">The sequence shown here is derived from an EMBL/GenBank/DDBJ whole genome shotgun (WGS) entry which is preliminary data.</text>
</comment>
<protein>
    <submittedName>
        <fullName evidence="1">Uncharacterized protein</fullName>
    </submittedName>
</protein>
<accession>A0A423KKM6</accession>
<reference evidence="1 2" key="1">
    <citation type="submission" date="2016-10" db="EMBL/GenBank/DDBJ databases">
        <title>Comparative genome analysis of multiple Pseudomonas spp. focuses on biocontrol and plant growth promoting traits.</title>
        <authorList>
            <person name="Tao X.-Y."/>
            <person name="Taylor C.G."/>
        </authorList>
    </citation>
    <scope>NUCLEOTIDE SEQUENCE [LARGE SCALE GENOMIC DNA]</scope>
    <source>
        <strain evidence="1 2">39A2</strain>
    </source>
</reference>
<dbReference type="EMBL" id="MOBP01000008">
    <property type="protein sequence ID" value="RON53962.1"/>
    <property type="molecule type" value="Genomic_DNA"/>
</dbReference>
<evidence type="ECO:0000313" key="1">
    <source>
        <dbReference type="EMBL" id="RON53962.1"/>
    </source>
</evidence>
<dbReference type="CDD" id="cd22656">
    <property type="entry name" value="ClyA_Cry6Aa-like"/>
    <property type="match status" value="1"/>
</dbReference>
<dbReference type="Proteomes" id="UP000283627">
    <property type="component" value="Unassembled WGS sequence"/>
</dbReference>
<dbReference type="SUPFAM" id="SSF58100">
    <property type="entry name" value="Bacterial hemolysins"/>
    <property type="match status" value="1"/>
</dbReference>
<gene>
    <name evidence="1" type="ORF">BK665_13765</name>
</gene>
<organism evidence="1 2">
    <name type="scientific">Pseudomonas frederiksbergensis</name>
    <dbReference type="NCBI Taxonomy" id="104087"/>
    <lineage>
        <taxon>Bacteria</taxon>
        <taxon>Pseudomonadati</taxon>
        <taxon>Pseudomonadota</taxon>
        <taxon>Gammaproteobacteria</taxon>
        <taxon>Pseudomonadales</taxon>
        <taxon>Pseudomonadaceae</taxon>
        <taxon>Pseudomonas</taxon>
    </lineage>
</organism>
<dbReference type="Gene3D" id="1.20.1170.10">
    <property type="match status" value="1"/>
</dbReference>